<feature type="compositionally biased region" description="Basic and acidic residues" evidence="33">
    <location>
        <begin position="437"/>
        <end position="449"/>
    </location>
</feature>
<evidence type="ECO:0000256" key="2">
    <source>
        <dbReference type="ARBA" id="ARBA00004300"/>
    </source>
</evidence>
<evidence type="ECO:0000256" key="1">
    <source>
        <dbReference type="ARBA" id="ARBA00001946"/>
    </source>
</evidence>
<name>A0AAN8PXD5_PATCE</name>
<keyword evidence="23" id="KW-0175">Coiled coil</keyword>
<dbReference type="GO" id="GO:0005813">
    <property type="term" value="C:centrosome"/>
    <property type="evidence" value="ECO:0007669"/>
    <property type="project" value="UniProtKB-SubCell"/>
</dbReference>
<evidence type="ECO:0000256" key="13">
    <source>
        <dbReference type="ARBA" id="ARBA00022679"/>
    </source>
</evidence>
<dbReference type="FunFam" id="3.30.200.20:FF:000151">
    <property type="entry name" value="G2-specific protein kinase nimA"/>
    <property type="match status" value="1"/>
</dbReference>
<evidence type="ECO:0000256" key="18">
    <source>
        <dbReference type="ARBA" id="ARBA00022777"/>
    </source>
</evidence>
<keyword evidence="21" id="KW-0067">ATP-binding</keyword>
<evidence type="ECO:0000256" key="7">
    <source>
        <dbReference type="ARBA" id="ARBA00012513"/>
    </source>
</evidence>
<dbReference type="GO" id="GO:0051301">
    <property type="term" value="P:cell division"/>
    <property type="evidence" value="ECO:0007669"/>
    <property type="project" value="UniProtKB-KW"/>
</dbReference>
<dbReference type="PROSITE" id="PS00108">
    <property type="entry name" value="PROTEIN_KINASE_ST"/>
    <property type="match status" value="1"/>
</dbReference>
<evidence type="ECO:0000256" key="16">
    <source>
        <dbReference type="ARBA" id="ARBA00022741"/>
    </source>
</evidence>
<keyword evidence="24" id="KW-0206">Cytoskeleton</keyword>
<keyword evidence="17" id="KW-0498">Mitosis</keyword>
<dbReference type="InterPro" id="IPR051131">
    <property type="entry name" value="NEK_Ser/Thr_kinase_NIMA"/>
</dbReference>
<dbReference type="GO" id="GO:0051225">
    <property type="term" value="P:spindle assembly"/>
    <property type="evidence" value="ECO:0007669"/>
    <property type="project" value="UniProtKB-ARBA"/>
</dbReference>
<evidence type="ECO:0000256" key="12">
    <source>
        <dbReference type="ARBA" id="ARBA00022618"/>
    </source>
</evidence>
<comment type="catalytic activity">
    <reaction evidence="29">
        <text>L-threonyl-[protein] + ATP = O-phospho-L-threonyl-[protein] + ADP + H(+)</text>
        <dbReference type="Rhea" id="RHEA:46608"/>
        <dbReference type="Rhea" id="RHEA-COMP:11060"/>
        <dbReference type="Rhea" id="RHEA-COMP:11605"/>
        <dbReference type="ChEBI" id="CHEBI:15378"/>
        <dbReference type="ChEBI" id="CHEBI:30013"/>
        <dbReference type="ChEBI" id="CHEBI:30616"/>
        <dbReference type="ChEBI" id="CHEBI:61977"/>
        <dbReference type="ChEBI" id="CHEBI:456216"/>
        <dbReference type="EC" id="2.7.11.1"/>
    </reaction>
</comment>
<keyword evidence="36" id="KW-1185">Reference proteome</keyword>
<evidence type="ECO:0000256" key="29">
    <source>
        <dbReference type="ARBA" id="ARBA00047899"/>
    </source>
</evidence>
<gene>
    <name evidence="35" type="ORF">SNE40_009063</name>
</gene>
<organism evidence="35 36">
    <name type="scientific">Patella caerulea</name>
    <name type="common">Rayed Mediterranean limpet</name>
    <dbReference type="NCBI Taxonomy" id="87958"/>
    <lineage>
        <taxon>Eukaryota</taxon>
        <taxon>Metazoa</taxon>
        <taxon>Spiralia</taxon>
        <taxon>Lophotrochozoa</taxon>
        <taxon>Mollusca</taxon>
        <taxon>Gastropoda</taxon>
        <taxon>Patellogastropoda</taxon>
        <taxon>Patelloidea</taxon>
        <taxon>Patellidae</taxon>
        <taxon>Patella</taxon>
    </lineage>
</organism>
<keyword evidence="18" id="KW-0418">Kinase</keyword>
<evidence type="ECO:0000256" key="33">
    <source>
        <dbReference type="SAM" id="MobiDB-lite"/>
    </source>
</evidence>
<dbReference type="GO" id="GO:0005524">
    <property type="term" value="F:ATP binding"/>
    <property type="evidence" value="ECO:0007669"/>
    <property type="project" value="UniProtKB-KW"/>
</dbReference>
<evidence type="ECO:0000256" key="5">
    <source>
        <dbReference type="ARBA" id="ARBA00004647"/>
    </source>
</evidence>
<dbReference type="GO" id="GO:0005730">
    <property type="term" value="C:nucleolus"/>
    <property type="evidence" value="ECO:0007669"/>
    <property type="project" value="UniProtKB-SubCell"/>
</dbReference>
<evidence type="ECO:0000256" key="11">
    <source>
        <dbReference type="ARBA" id="ARBA00022553"/>
    </source>
</evidence>
<dbReference type="Gene3D" id="3.30.200.20">
    <property type="entry name" value="Phosphorylase Kinase, domain 1"/>
    <property type="match status" value="2"/>
</dbReference>
<keyword evidence="28" id="KW-0137">Centromere</keyword>
<dbReference type="GO" id="GO:0051321">
    <property type="term" value="P:meiotic cell cycle"/>
    <property type="evidence" value="ECO:0007669"/>
    <property type="project" value="UniProtKB-KW"/>
</dbReference>
<dbReference type="EMBL" id="JAZGQO010000007">
    <property type="protein sequence ID" value="KAK6181136.1"/>
    <property type="molecule type" value="Genomic_DNA"/>
</dbReference>
<dbReference type="FunFam" id="3.30.200.20:FF:000310">
    <property type="entry name" value="serine/threonine-protein kinase Nek2"/>
    <property type="match status" value="1"/>
</dbReference>
<evidence type="ECO:0000256" key="22">
    <source>
        <dbReference type="ARBA" id="ARBA00022842"/>
    </source>
</evidence>
<dbReference type="EC" id="2.7.11.1" evidence="7"/>
<dbReference type="Proteomes" id="UP001347796">
    <property type="component" value="Unassembled WGS sequence"/>
</dbReference>
<evidence type="ECO:0000256" key="3">
    <source>
        <dbReference type="ARBA" id="ARBA00004604"/>
    </source>
</evidence>
<evidence type="ECO:0000256" key="26">
    <source>
        <dbReference type="ARBA" id="ARBA00023254"/>
    </source>
</evidence>
<keyword evidence="25" id="KW-0539">Nucleus</keyword>
<dbReference type="PANTHER" id="PTHR44899">
    <property type="entry name" value="CAMK FAMILY PROTEIN KINASE"/>
    <property type="match status" value="1"/>
</dbReference>
<feature type="compositionally biased region" description="Low complexity" evidence="33">
    <location>
        <begin position="372"/>
        <end position="383"/>
    </location>
</feature>
<keyword evidence="19" id="KW-0159">Chromosome partition</keyword>
<evidence type="ECO:0000256" key="9">
    <source>
        <dbReference type="ARBA" id="ARBA00022490"/>
    </source>
</evidence>
<keyword evidence="15" id="KW-0479">Metal-binding</keyword>
<dbReference type="Pfam" id="PF00069">
    <property type="entry name" value="Pkinase"/>
    <property type="match status" value="1"/>
</dbReference>
<evidence type="ECO:0000256" key="30">
    <source>
        <dbReference type="ARBA" id="ARBA00048679"/>
    </source>
</evidence>
<feature type="region of interest" description="Disordered" evidence="33">
    <location>
        <begin position="1"/>
        <end position="23"/>
    </location>
</feature>
<dbReference type="GO" id="GO:0000922">
    <property type="term" value="C:spindle pole"/>
    <property type="evidence" value="ECO:0007669"/>
    <property type="project" value="UniProtKB-SubCell"/>
</dbReference>
<evidence type="ECO:0000256" key="8">
    <source>
        <dbReference type="ARBA" id="ARBA00022454"/>
    </source>
</evidence>
<dbReference type="GO" id="GO:0005874">
    <property type="term" value="C:microtubule"/>
    <property type="evidence" value="ECO:0007669"/>
    <property type="project" value="UniProtKB-KW"/>
</dbReference>
<dbReference type="Gene3D" id="1.10.510.10">
    <property type="entry name" value="Transferase(Phosphotransferase) domain 1"/>
    <property type="match status" value="1"/>
</dbReference>
<keyword evidence="10" id="KW-0723">Serine/threonine-protein kinase</keyword>
<evidence type="ECO:0000256" key="14">
    <source>
        <dbReference type="ARBA" id="ARBA00022701"/>
    </source>
</evidence>
<evidence type="ECO:0000259" key="34">
    <source>
        <dbReference type="PROSITE" id="PS50011"/>
    </source>
</evidence>
<dbReference type="InterPro" id="IPR000719">
    <property type="entry name" value="Prot_kinase_dom"/>
</dbReference>
<evidence type="ECO:0000256" key="23">
    <source>
        <dbReference type="ARBA" id="ARBA00023054"/>
    </source>
</evidence>
<dbReference type="CDD" id="cd08217">
    <property type="entry name" value="STKc_Nek2"/>
    <property type="match status" value="1"/>
</dbReference>
<dbReference type="SMART" id="SM00220">
    <property type="entry name" value="S_TKc"/>
    <property type="match status" value="1"/>
</dbReference>
<feature type="compositionally biased region" description="Polar residues" evidence="33">
    <location>
        <begin position="450"/>
        <end position="461"/>
    </location>
</feature>
<comment type="subcellular location">
    <subcellularLocation>
        <location evidence="4">Chromosome</location>
        <location evidence="4">Centromere</location>
        <location evidence="4">Kinetochore</location>
    </subcellularLocation>
    <subcellularLocation>
        <location evidence="2">Cytoplasm</location>
        <location evidence="2">Cytoskeleton</location>
        <location evidence="2">Microtubule organizing center</location>
        <location evidence="2">Centrosome</location>
    </subcellularLocation>
    <subcellularLocation>
        <location evidence="5">Cytoplasm</location>
        <location evidence="5">Cytoskeleton</location>
        <location evidence="5">Spindle pole</location>
    </subcellularLocation>
    <subcellularLocation>
        <location evidence="3">Nucleus</location>
        <location evidence="3">Nucleolus</location>
    </subcellularLocation>
</comment>
<evidence type="ECO:0000256" key="27">
    <source>
        <dbReference type="ARBA" id="ARBA00023306"/>
    </source>
</evidence>
<feature type="region of interest" description="Disordered" evidence="33">
    <location>
        <begin position="434"/>
        <end position="461"/>
    </location>
</feature>
<feature type="domain" description="Protein kinase" evidence="34">
    <location>
        <begin position="96"/>
        <end position="358"/>
    </location>
</feature>
<evidence type="ECO:0000256" key="31">
    <source>
        <dbReference type="ARBA" id="ARBA00067730"/>
    </source>
</evidence>
<proteinExistence type="inferred from homology"/>
<evidence type="ECO:0000256" key="32">
    <source>
        <dbReference type="ARBA" id="ARBA00082682"/>
    </source>
</evidence>
<comment type="cofactor">
    <cofactor evidence="1">
        <name>Mg(2+)</name>
        <dbReference type="ChEBI" id="CHEBI:18420"/>
    </cofactor>
</comment>
<keyword evidence="11" id="KW-0597">Phosphoprotein</keyword>
<keyword evidence="27" id="KW-0131">Cell cycle</keyword>
<keyword evidence="13" id="KW-0808">Transferase</keyword>
<dbReference type="GO" id="GO:0046872">
    <property type="term" value="F:metal ion binding"/>
    <property type="evidence" value="ECO:0007669"/>
    <property type="project" value="UniProtKB-KW"/>
</dbReference>
<dbReference type="SUPFAM" id="SSF56112">
    <property type="entry name" value="Protein kinase-like (PK-like)"/>
    <property type="match status" value="1"/>
</dbReference>
<keyword evidence="20" id="KW-0995">Kinetochore</keyword>
<keyword evidence="26" id="KW-0469">Meiosis</keyword>
<dbReference type="GO" id="GO:0000278">
    <property type="term" value="P:mitotic cell cycle"/>
    <property type="evidence" value="ECO:0007669"/>
    <property type="project" value="UniProtKB-ARBA"/>
</dbReference>
<comment type="catalytic activity">
    <reaction evidence="30">
        <text>L-seryl-[protein] + ATP = O-phospho-L-seryl-[protein] + ADP + H(+)</text>
        <dbReference type="Rhea" id="RHEA:17989"/>
        <dbReference type="Rhea" id="RHEA-COMP:9863"/>
        <dbReference type="Rhea" id="RHEA-COMP:11604"/>
        <dbReference type="ChEBI" id="CHEBI:15378"/>
        <dbReference type="ChEBI" id="CHEBI:29999"/>
        <dbReference type="ChEBI" id="CHEBI:30616"/>
        <dbReference type="ChEBI" id="CHEBI:83421"/>
        <dbReference type="ChEBI" id="CHEBI:456216"/>
        <dbReference type="EC" id="2.7.11.1"/>
    </reaction>
</comment>
<dbReference type="AlphaFoldDB" id="A0AAN8PXD5"/>
<dbReference type="GO" id="GO:0000776">
    <property type="term" value="C:kinetochore"/>
    <property type="evidence" value="ECO:0007669"/>
    <property type="project" value="UniProtKB-KW"/>
</dbReference>
<evidence type="ECO:0000313" key="36">
    <source>
        <dbReference type="Proteomes" id="UP001347796"/>
    </source>
</evidence>
<evidence type="ECO:0000256" key="20">
    <source>
        <dbReference type="ARBA" id="ARBA00022838"/>
    </source>
</evidence>
<evidence type="ECO:0000256" key="4">
    <source>
        <dbReference type="ARBA" id="ARBA00004629"/>
    </source>
</evidence>
<keyword evidence="16" id="KW-0547">Nucleotide-binding</keyword>
<dbReference type="GO" id="GO:0004674">
    <property type="term" value="F:protein serine/threonine kinase activity"/>
    <property type="evidence" value="ECO:0007669"/>
    <property type="project" value="UniProtKB-KW"/>
</dbReference>
<evidence type="ECO:0000256" key="24">
    <source>
        <dbReference type="ARBA" id="ARBA00023212"/>
    </source>
</evidence>
<evidence type="ECO:0000256" key="6">
    <source>
        <dbReference type="ARBA" id="ARBA00010886"/>
    </source>
</evidence>
<evidence type="ECO:0000256" key="19">
    <source>
        <dbReference type="ARBA" id="ARBA00022829"/>
    </source>
</evidence>
<keyword evidence="9" id="KW-0963">Cytoplasm</keyword>
<comment type="similarity">
    <text evidence="6">Belongs to the protein kinase superfamily. NEK Ser/Thr protein kinase family. NIMA subfamily.</text>
</comment>
<evidence type="ECO:0000313" key="35">
    <source>
        <dbReference type="EMBL" id="KAK6181136.1"/>
    </source>
</evidence>
<dbReference type="FunFam" id="1.10.510.10:FF:000356">
    <property type="entry name" value="Serine/threonine-protein kinase Nek2"/>
    <property type="match status" value="1"/>
</dbReference>
<keyword evidence="12" id="KW-0132">Cell division</keyword>
<reference evidence="35 36" key="1">
    <citation type="submission" date="2024-01" db="EMBL/GenBank/DDBJ databases">
        <title>The genome of the rayed Mediterranean limpet Patella caerulea (Linnaeus, 1758).</title>
        <authorList>
            <person name="Anh-Thu Weber A."/>
            <person name="Halstead-Nussloch G."/>
        </authorList>
    </citation>
    <scope>NUCLEOTIDE SEQUENCE [LARGE SCALE GENOMIC DNA]</scope>
    <source>
        <strain evidence="35">AATW-2023a</strain>
        <tissue evidence="35">Whole specimen</tissue>
    </source>
</reference>
<dbReference type="InterPro" id="IPR008271">
    <property type="entry name" value="Ser/Thr_kinase_AS"/>
</dbReference>
<dbReference type="InterPro" id="IPR011009">
    <property type="entry name" value="Kinase-like_dom_sf"/>
</dbReference>
<dbReference type="PROSITE" id="PS50011">
    <property type="entry name" value="PROTEIN_KINASE_DOM"/>
    <property type="match status" value="1"/>
</dbReference>
<evidence type="ECO:0000256" key="21">
    <source>
        <dbReference type="ARBA" id="ARBA00022840"/>
    </source>
</evidence>
<evidence type="ECO:0000256" key="25">
    <source>
        <dbReference type="ARBA" id="ARBA00023242"/>
    </source>
</evidence>
<keyword evidence="22" id="KW-0460">Magnesium</keyword>
<evidence type="ECO:0000256" key="17">
    <source>
        <dbReference type="ARBA" id="ARBA00022776"/>
    </source>
</evidence>
<keyword evidence="14" id="KW-0493">Microtubule</keyword>
<accession>A0AAN8PXD5</accession>
<evidence type="ECO:0000256" key="28">
    <source>
        <dbReference type="ARBA" id="ARBA00023328"/>
    </source>
</evidence>
<sequence>MSVNDGPVSGKHSSALDKNMEEETEKISLSNAIKIASSVSSSHIDRLGINVKIPSELAGPEPSSKCEIMEKGGSAILASYVFQTPRMPTTLGLDDFEVLSTIGTGSYGTCKKIRRKKDGKVLVWKEMDYGSMTESEKKLLVSEVNLLRELKHCHIVRYYDRIIDRSNTTIYIIMEYCGGGDLATLISRCRRDGIYVDEDFVWKIVIQLTLALKECHRRKNGKAVLHRDLKPANVFLDSDQNVKLGDFGLARVLQHETSFAKTYVGTPYYMSPELVNNMSYNEKSDIWSLGCMMYELCALHPPFTAANQTDLNRKIRLGDFSRIPIRYSSDLDMIIRKMIQVEVSKRPGIDAILNEPLVIAHQTHSDRRLTGSSESPSRFSLESGDSNKRLEEELRSKLKLLELKEREMESRERSVALREKLADDKLRRALELYQQCKKQDSPSNDENRYNKSPSPVTELLQQSPSCLSKGKKDIDSPKKHVSFDMYGKENLRKKSKYTDYGTRDYDKYTDIYSREFTKRQEVNDRLFQAKTRAYDIGNIGVNNKYKSRNLLYFR</sequence>
<protein>
    <recommendedName>
        <fullName evidence="31">Serine/threonine-protein kinase Nek2</fullName>
        <ecNumber evidence="7">2.7.11.1</ecNumber>
    </recommendedName>
    <alternativeName>
        <fullName evidence="32">Never in mitosis A-related kinase 2</fullName>
    </alternativeName>
</protein>
<evidence type="ECO:0000256" key="15">
    <source>
        <dbReference type="ARBA" id="ARBA00022723"/>
    </source>
</evidence>
<comment type="caution">
    <text evidence="35">The sequence shown here is derived from an EMBL/GenBank/DDBJ whole genome shotgun (WGS) entry which is preliminary data.</text>
</comment>
<dbReference type="PANTHER" id="PTHR44899:SF10">
    <property type="entry name" value="NIMA-RELATED KINASE 2"/>
    <property type="match status" value="1"/>
</dbReference>
<evidence type="ECO:0000256" key="10">
    <source>
        <dbReference type="ARBA" id="ARBA00022527"/>
    </source>
</evidence>
<feature type="region of interest" description="Disordered" evidence="33">
    <location>
        <begin position="363"/>
        <end position="386"/>
    </location>
</feature>
<keyword evidence="8" id="KW-0158">Chromosome</keyword>